<dbReference type="FunFam" id="3.80.10.10:FF:000473">
    <property type="entry name" value="EIN3-binding F-box protein 1"/>
    <property type="match status" value="1"/>
</dbReference>
<organism evidence="4 5">
    <name type="scientific">Mikania micrantha</name>
    <name type="common">bitter vine</name>
    <dbReference type="NCBI Taxonomy" id="192012"/>
    <lineage>
        <taxon>Eukaryota</taxon>
        <taxon>Viridiplantae</taxon>
        <taxon>Streptophyta</taxon>
        <taxon>Embryophyta</taxon>
        <taxon>Tracheophyta</taxon>
        <taxon>Spermatophyta</taxon>
        <taxon>Magnoliopsida</taxon>
        <taxon>eudicotyledons</taxon>
        <taxon>Gunneridae</taxon>
        <taxon>Pentapetalae</taxon>
        <taxon>asterids</taxon>
        <taxon>campanulids</taxon>
        <taxon>Asterales</taxon>
        <taxon>Asteraceae</taxon>
        <taxon>Asteroideae</taxon>
        <taxon>Heliantheae alliance</taxon>
        <taxon>Eupatorieae</taxon>
        <taxon>Mikania</taxon>
    </lineage>
</organism>
<dbReference type="InterPro" id="IPR006553">
    <property type="entry name" value="Leu-rich_rpt_Cys-con_subtyp"/>
</dbReference>
<dbReference type="InterPro" id="IPR057207">
    <property type="entry name" value="FBXL15_LRR"/>
</dbReference>
<dbReference type="PANTHER" id="PTHR13318:SF95">
    <property type="entry name" value="F-BOX PROTEIN YLR352W"/>
    <property type="match status" value="1"/>
</dbReference>
<comment type="caution">
    <text evidence="4">The sequence shown here is derived from an EMBL/GenBank/DDBJ whole genome shotgun (WGS) entry which is preliminary data.</text>
</comment>
<evidence type="ECO:0000313" key="5">
    <source>
        <dbReference type="Proteomes" id="UP000326396"/>
    </source>
</evidence>
<dbReference type="Pfam" id="PF00646">
    <property type="entry name" value="F-box"/>
    <property type="match status" value="1"/>
</dbReference>
<dbReference type="SUPFAM" id="SSF81383">
    <property type="entry name" value="F-box domain"/>
    <property type="match status" value="1"/>
</dbReference>
<evidence type="ECO:0000259" key="3">
    <source>
        <dbReference type="Pfam" id="PF25372"/>
    </source>
</evidence>
<dbReference type="AlphaFoldDB" id="A0A5N6P3P9"/>
<evidence type="ECO:0000259" key="2">
    <source>
        <dbReference type="Pfam" id="PF17919"/>
    </source>
</evidence>
<feature type="domain" description="F-box/LRR-repeat protein 15-like leucin rich repeat" evidence="3">
    <location>
        <begin position="168"/>
        <end position="334"/>
    </location>
</feature>
<feature type="domain" description="F-box/LRR-repeat protein 15-like leucin rich repeat" evidence="3">
    <location>
        <begin position="338"/>
        <end position="496"/>
    </location>
</feature>
<dbReference type="InterPro" id="IPR036047">
    <property type="entry name" value="F-box-like_dom_sf"/>
</dbReference>
<name>A0A5N6P3P9_9ASTR</name>
<dbReference type="SUPFAM" id="SSF56672">
    <property type="entry name" value="DNA/RNA polymerases"/>
    <property type="match status" value="1"/>
</dbReference>
<dbReference type="SMART" id="SM00367">
    <property type="entry name" value="LRR_CC"/>
    <property type="match status" value="13"/>
</dbReference>
<dbReference type="GO" id="GO:0031146">
    <property type="term" value="P:SCF-dependent proteasomal ubiquitin-dependent protein catabolic process"/>
    <property type="evidence" value="ECO:0007669"/>
    <property type="project" value="TreeGrafter"/>
</dbReference>
<keyword evidence="5" id="KW-1185">Reference proteome</keyword>
<dbReference type="SUPFAM" id="SSF52047">
    <property type="entry name" value="RNI-like"/>
    <property type="match status" value="2"/>
</dbReference>
<dbReference type="PANTHER" id="PTHR13318">
    <property type="entry name" value="PARTNER OF PAIRED, ISOFORM B-RELATED"/>
    <property type="match status" value="1"/>
</dbReference>
<dbReference type="Proteomes" id="UP000326396">
    <property type="component" value="Linkage Group LG15"/>
</dbReference>
<feature type="domain" description="F-box" evidence="1">
    <location>
        <begin position="76"/>
        <end position="110"/>
    </location>
</feature>
<proteinExistence type="predicted"/>
<dbReference type="InterPro" id="IPR001810">
    <property type="entry name" value="F-box_dom"/>
</dbReference>
<protein>
    <recommendedName>
        <fullName evidence="6">F-box domain-containing protein</fullName>
    </recommendedName>
</protein>
<dbReference type="Pfam" id="PF17919">
    <property type="entry name" value="RT_RNaseH_2"/>
    <property type="match status" value="1"/>
</dbReference>
<dbReference type="EMBL" id="SZYD01000007">
    <property type="protein sequence ID" value="KAD5802956.1"/>
    <property type="molecule type" value="Genomic_DNA"/>
</dbReference>
<dbReference type="InterPro" id="IPR041577">
    <property type="entry name" value="RT_RNaseH_2"/>
</dbReference>
<dbReference type="Gene3D" id="3.80.10.10">
    <property type="entry name" value="Ribonuclease Inhibitor"/>
    <property type="match status" value="4"/>
</dbReference>
<dbReference type="FunFam" id="3.80.10.10:FF:000451">
    <property type="entry name" value="EIN3-binding F-box protein 1"/>
    <property type="match status" value="1"/>
</dbReference>
<accession>A0A5N6P3P9</accession>
<evidence type="ECO:0000313" key="4">
    <source>
        <dbReference type="EMBL" id="KAD5802956.1"/>
    </source>
</evidence>
<dbReference type="Pfam" id="PF25372">
    <property type="entry name" value="DUF7885"/>
    <property type="match status" value="2"/>
</dbReference>
<dbReference type="InterPro" id="IPR043502">
    <property type="entry name" value="DNA/RNA_pol_sf"/>
</dbReference>
<sequence>MLEMIDHSYVIVEFFCWEDVLFHGMPKYQTLEESDLILSLGRCVDVYFPSRKRSRISAPFVFTEQLFKKQQTTIDVLPDECLFEILRRVSGGEERSSCASVSKRWLMLLSTIHRNEQKKAQDFDKSGGSLRRCLKGKKATDIRLAAIGVGSGNRGGLGELAIIGNNSSKVTDLGLMTVARGCPSLTSLTLWNLSSIKDEGVTEIAKECHLLEKVEISQCPAISNKSLLAIANNCPNLTSLSIESCSNIGNEGLQAIGKSCPNLKSISIKKCPLVGDQGVVSLMTSASSSLMKLKLQGLTISDMSLAVIGHYGLALTDLGLSDLNPVTEKGFWVMGSGQGLQKLKSIVIANCNGVTDLGLEALGRGCPNLKQISVQKLAFLSDKGIVAFAKVAPSVETVFLEECHSVTQVGVFGLLVNCGNLKTLSLTKCLGIQDLPMSVPSGVSSCNSLKSLSICKCLGFGNFSLALIGRLCHNLQEIELTGLHKITDSGLNSLIKDCESGLTKIDLSGCVNLTDKIVSEISMVHGGSLEVLNLDGCRSITDASVVTVAQNCLTLKELNVSKSAITDFSVAALACAEQLNLQVLSILGCQVSNKSLPFLKKLGETLTGLNIMQCRGVSSLLLVCIRLQMVMGTSSGELGGFVDLDMSEQAQEAFNQLKQALVSAQVLTLPNFEQPFIIECDASCKGIGAVLMQHKRPISFFSKDSSCTLIRKASNSCYNKELGYDFEIHYKPGRTDRTADALSRQAEYGTFNTLCSGPVCLQGAQVIEEAQAGSDHSKIDAQLLQ</sequence>
<gene>
    <name evidence="4" type="ORF">E3N88_14316</name>
</gene>
<dbReference type="InterPro" id="IPR032675">
    <property type="entry name" value="LRR_dom_sf"/>
</dbReference>
<feature type="domain" description="Reverse transcriptase/retrotransposon-derived protein RNase H-like" evidence="2">
    <location>
        <begin position="647"/>
        <end position="704"/>
    </location>
</feature>
<reference evidence="4 5" key="1">
    <citation type="submission" date="2019-05" db="EMBL/GenBank/DDBJ databases">
        <title>Mikania micrantha, genome provides insights into the molecular mechanism of rapid growth.</title>
        <authorList>
            <person name="Liu B."/>
        </authorList>
    </citation>
    <scope>NUCLEOTIDE SEQUENCE [LARGE SCALE GENOMIC DNA]</scope>
    <source>
        <strain evidence="4">NLD-2019</strain>
        <tissue evidence="4">Leaf</tissue>
    </source>
</reference>
<dbReference type="CDD" id="cd22159">
    <property type="entry name" value="F-box_AtTIR1-like"/>
    <property type="match status" value="1"/>
</dbReference>
<evidence type="ECO:0008006" key="6">
    <source>
        <dbReference type="Google" id="ProtNLM"/>
    </source>
</evidence>
<dbReference type="OrthoDB" id="550575at2759"/>
<evidence type="ECO:0000259" key="1">
    <source>
        <dbReference type="Pfam" id="PF00646"/>
    </source>
</evidence>
<dbReference type="GO" id="GO:0019005">
    <property type="term" value="C:SCF ubiquitin ligase complex"/>
    <property type="evidence" value="ECO:0007669"/>
    <property type="project" value="TreeGrafter"/>
</dbReference>